<dbReference type="Pfam" id="PF01417">
    <property type="entry name" value="ENTH"/>
    <property type="match status" value="1"/>
</dbReference>
<protein>
    <recommendedName>
        <fullName evidence="2">ENTH domain-containing protein</fullName>
    </recommendedName>
</protein>
<sequence>MERIKKAASELKQKFTKSDLEKSVHSVIKSSEQPLKTAYYSIADRTISLDDCRSISKIIWEYLAPGENDSNRIFRALQLVEALVRYGSLSFVADLRSSSMKFRSFLDYFPEGKSLEQCSMVREISRKLLNLLSNQNLLDSEREDAKRQRERTMGFSSQSYADSWHGEKNEGFSNQSNIPYPPSGSWYDQQKIPVAEDFQYNPPQLFEPKKDIFSFDPSKSVPKDIKPQTVVPTQIRTLENPTKTSSSIPDLFAPETKTIHPNLIPAQPLKEPIPKKSELFGLPLKNSALSKNQPEKPKDFFSNIPSSTQVSEAFPIFSNIPNTQDPIPIVSNSPINQVKSSEGGKLFGIPLKQTTKAPTLQGKSEINTNTMNFDFLTLNMTPEVTKNKPDPFLSIENKPETMRNPILPIETVKREQKIENNNMFGNLNMKASQNKPANSFPIIVNTQKDLLDFDAAFPVIKQNAPVKEPVSVVPVQKLEAKLMNIDDLFNSLSSSVAPRKIDDIKL</sequence>
<dbReference type="EMBL" id="MPUH01000480">
    <property type="protein sequence ID" value="OMJ79254.1"/>
    <property type="molecule type" value="Genomic_DNA"/>
</dbReference>
<dbReference type="InterPro" id="IPR008942">
    <property type="entry name" value="ENTH_VHS"/>
</dbReference>
<dbReference type="SMART" id="SM00273">
    <property type="entry name" value="ENTH"/>
    <property type="match status" value="1"/>
</dbReference>
<evidence type="ECO:0000313" key="3">
    <source>
        <dbReference type="EMBL" id="OMJ79254.1"/>
    </source>
</evidence>
<feature type="compositionally biased region" description="Basic and acidic residues" evidence="1">
    <location>
        <begin position="142"/>
        <end position="152"/>
    </location>
</feature>
<accession>A0A1R2BR79</accession>
<proteinExistence type="predicted"/>
<feature type="region of interest" description="Disordered" evidence="1">
    <location>
        <begin position="142"/>
        <end position="185"/>
    </location>
</feature>
<dbReference type="Gene3D" id="1.25.40.90">
    <property type="match status" value="1"/>
</dbReference>
<keyword evidence="4" id="KW-1185">Reference proteome</keyword>
<dbReference type="OrthoDB" id="4033880at2759"/>
<dbReference type="SUPFAM" id="SSF48464">
    <property type="entry name" value="ENTH/VHS domain"/>
    <property type="match status" value="1"/>
</dbReference>
<feature type="domain" description="ENTH" evidence="2">
    <location>
        <begin position="1"/>
        <end position="142"/>
    </location>
</feature>
<organism evidence="3 4">
    <name type="scientific">Stentor coeruleus</name>
    <dbReference type="NCBI Taxonomy" id="5963"/>
    <lineage>
        <taxon>Eukaryota</taxon>
        <taxon>Sar</taxon>
        <taxon>Alveolata</taxon>
        <taxon>Ciliophora</taxon>
        <taxon>Postciliodesmatophora</taxon>
        <taxon>Heterotrichea</taxon>
        <taxon>Heterotrichida</taxon>
        <taxon>Stentoridae</taxon>
        <taxon>Stentor</taxon>
    </lineage>
</organism>
<dbReference type="InterPro" id="IPR013809">
    <property type="entry name" value="ENTH"/>
</dbReference>
<evidence type="ECO:0000259" key="2">
    <source>
        <dbReference type="PROSITE" id="PS50942"/>
    </source>
</evidence>
<dbReference type="PROSITE" id="PS50942">
    <property type="entry name" value="ENTH"/>
    <property type="match status" value="1"/>
</dbReference>
<name>A0A1R2BR79_9CILI</name>
<gene>
    <name evidence="3" type="ORF">SteCoe_20762</name>
</gene>
<dbReference type="AlphaFoldDB" id="A0A1R2BR79"/>
<evidence type="ECO:0000256" key="1">
    <source>
        <dbReference type="SAM" id="MobiDB-lite"/>
    </source>
</evidence>
<comment type="caution">
    <text evidence="3">The sequence shown here is derived from an EMBL/GenBank/DDBJ whole genome shotgun (WGS) entry which is preliminary data.</text>
</comment>
<evidence type="ECO:0000313" key="4">
    <source>
        <dbReference type="Proteomes" id="UP000187209"/>
    </source>
</evidence>
<dbReference type="Proteomes" id="UP000187209">
    <property type="component" value="Unassembled WGS sequence"/>
</dbReference>
<reference evidence="3 4" key="1">
    <citation type="submission" date="2016-11" db="EMBL/GenBank/DDBJ databases">
        <title>The macronuclear genome of Stentor coeruleus: a giant cell with tiny introns.</title>
        <authorList>
            <person name="Slabodnick M."/>
            <person name="Ruby J.G."/>
            <person name="Reiff S.B."/>
            <person name="Swart E.C."/>
            <person name="Gosai S."/>
            <person name="Prabakaran S."/>
            <person name="Witkowska E."/>
            <person name="Larue G.E."/>
            <person name="Fisher S."/>
            <person name="Freeman R.M."/>
            <person name="Gunawardena J."/>
            <person name="Chu W."/>
            <person name="Stover N.A."/>
            <person name="Gregory B.D."/>
            <person name="Nowacki M."/>
            <person name="Derisi J."/>
            <person name="Roy S.W."/>
            <person name="Marshall W.F."/>
            <person name="Sood P."/>
        </authorList>
    </citation>
    <scope>NUCLEOTIDE SEQUENCE [LARGE SCALE GENOMIC DNA]</scope>
    <source>
        <strain evidence="3">WM001</strain>
    </source>
</reference>